<evidence type="ECO:0000313" key="3">
    <source>
        <dbReference type="Proteomes" id="UP000217838"/>
    </source>
</evidence>
<protein>
    <submittedName>
        <fullName evidence="2">Uncharacterized protein</fullName>
    </submittedName>
</protein>
<sequence length="258" mass="29379">MRKHVEKFLALQYRSSKEKLKTFVRTRPFLAGAILLVLVFHLSLFTYTLFKKTYKKLPAPKKLIVKTFVMPETKITEKVITKSVIPKTKKVTIPIKKVKRTQQVKKTKKIVQVKKPTDKRKKLIQDLQTSIAKIETKQLNTATAAVTIPKPISELKANHYEIKTETKLSDGEESVAHYTNLLVSHLKDTLSLPGYGTVKLKLTLNSSGIIENMIVSASDSEVNRMYLEKHLSDLFFPKFTDELAGKKSHTFSLTFCSN</sequence>
<dbReference type="AlphaFoldDB" id="A0A2A4YE76"/>
<name>A0A2A4YE76_UNCAE</name>
<reference evidence="3" key="1">
    <citation type="submission" date="2017-08" db="EMBL/GenBank/DDBJ databases">
        <title>A dynamic microbial community with high functional redundancy inhabits the cold, oxic subseafloor aquifer.</title>
        <authorList>
            <person name="Tully B.J."/>
            <person name="Wheat C.G."/>
            <person name="Glazer B.T."/>
            <person name="Huber J.A."/>
        </authorList>
    </citation>
    <scope>NUCLEOTIDE SEQUENCE [LARGE SCALE GENOMIC DNA]</scope>
</reference>
<keyword evidence="1" id="KW-0812">Transmembrane</keyword>
<feature type="transmembrane region" description="Helical" evidence="1">
    <location>
        <begin position="29"/>
        <end position="50"/>
    </location>
</feature>
<organism evidence="2 3">
    <name type="scientific">Aerophobetes bacterium</name>
    <dbReference type="NCBI Taxonomy" id="2030807"/>
    <lineage>
        <taxon>Bacteria</taxon>
        <taxon>Candidatus Aerophobota</taxon>
    </lineage>
</organism>
<keyword evidence="1" id="KW-1133">Transmembrane helix</keyword>
<accession>A0A2A4YE76</accession>
<proteinExistence type="predicted"/>
<evidence type="ECO:0000256" key="1">
    <source>
        <dbReference type="SAM" id="Phobius"/>
    </source>
</evidence>
<dbReference type="Proteomes" id="UP000217838">
    <property type="component" value="Unassembled WGS sequence"/>
</dbReference>
<comment type="caution">
    <text evidence="2">The sequence shown here is derived from an EMBL/GenBank/DDBJ whole genome shotgun (WGS) entry which is preliminary data.</text>
</comment>
<evidence type="ECO:0000313" key="2">
    <source>
        <dbReference type="EMBL" id="PCI93158.1"/>
    </source>
</evidence>
<gene>
    <name evidence="2" type="ORF">COB11_05810</name>
</gene>
<dbReference type="EMBL" id="NVUU01000070">
    <property type="protein sequence ID" value="PCI93158.1"/>
    <property type="molecule type" value="Genomic_DNA"/>
</dbReference>
<keyword evidence="1" id="KW-0472">Membrane</keyword>